<name>G0IUH1_CYCMS</name>
<dbReference type="PANTHER" id="PTHR40590:SF1">
    <property type="entry name" value="CYTOPLASMIC PROTEIN"/>
    <property type="match status" value="1"/>
</dbReference>
<accession>G0IUH1</accession>
<reference evidence="3" key="1">
    <citation type="submission" date="2011-07" db="EMBL/GenBank/DDBJ databases">
        <title>The complete genome of Cyclobacterium marinum DSM 745.</title>
        <authorList>
            <person name="Lucas S."/>
            <person name="Han J."/>
            <person name="Lapidus A."/>
            <person name="Bruce D."/>
            <person name="Goodwin L."/>
            <person name="Pitluck S."/>
            <person name="Peters L."/>
            <person name="Kyrpides N."/>
            <person name="Mavromatis K."/>
            <person name="Ivanova N."/>
            <person name="Ovchinnikova G."/>
            <person name="Chertkov O."/>
            <person name="Detter J.C."/>
            <person name="Tapia R."/>
            <person name="Han C."/>
            <person name="Land M."/>
            <person name="Hauser L."/>
            <person name="Markowitz V."/>
            <person name="Cheng J.-F."/>
            <person name="Hugenholtz P."/>
            <person name="Woyke T."/>
            <person name="Wu D."/>
            <person name="Tindall B."/>
            <person name="Schuetze A."/>
            <person name="Brambilla E."/>
            <person name="Klenk H.-P."/>
            <person name="Eisen J.A."/>
        </authorList>
    </citation>
    <scope>NUCLEOTIDE SEQUENCE [LARGE SCALE GENOMIC DNA]</scope>
    <source>
        <strain evidence="3">ATCC 25205 / DSM 745 / LMG 13164 / NCIMB 1802</strain>
    </source>
</reference>
<dbReference type="RefSeq" id="WP_014019031.1">
    <property type="nucleotide sequence ID" value="NC_015914.1"/>
</dbReference>
<dbReference type="Proteomes" id="UP000001635">
    <property type="component" value="Chromosome"/>
</dbReference>
<sequence length="284" mass="32982">MFKNIFFICLFSLGSISAFSQEEGVFWEIYGADSTAPSYLFGTIHLICQEDFVINEKIADKLAMSDYLVLEIDMDDPQLQVSMQQNLYNKEGQKITDFLSEEAYLTIHTYIKERTGMDMDMLKEMRPMVLMSLLYNNLLECETMSLEMELMALANTENKEILGLETVEEQMSFFDLIPLSNQYESFYAYIKDIEKGQAEFRKLINAYKEEKITDLLQMVAESPEYKDYQDEFLYERNQKWMKPMTQIMENGTAFFAVGAGHLAGPKGLINLLKSQGFTVRRIEM</sequence>
<dbReference type="InterPro" id="IPR047111">
    <property type="entry name" value="YbaP-like"/>
</dbReference>
<keyword evidence="3" id="KW-1185">Reference proteome</keyword>
<feature type="chain" id="PRO_5003401237" evidence="1">
    <location>
        <begin position="21"/>
        <end position="284"/>
    </location>
</feature>
<dbReference type="EMBL" id="CP002955">
    <property type="protein sequence ID" value="AEL24734.1"/>
    <property type="molecule type" value="Genomic_DNA"/>
</dbReference>
<dbReference type="PANTHER" id="PTHR40590">
    <property type="entry name" value="CYTOPLASMIC PROTEIN-RELATED"/>
    <property type="match status" value="1"/>
</dbReference>
<proteinExistence type="predicted"/>
<organism evidence="2 3">
    <name type="scientific">Cyclobacterium marinum (strain ATCC 25205 / DSM 745 / LMG 13164 / NCIMB 1802)</name>
    <name type="common">Flectobacillus marinus</name>
    <dbReference type="NCBI Taxonomy" id="880070"/>
    <lineage>
        <taxon>Bacteria</taxon>
        <taxon>Pseudomonadati</taxon>
        <taxon>Bacteroidota</taxon>
        <taxon>Cytophagia</taxon>
        <taxon>Cytophagales</taxon>
        <taxon>Cyclobacteriaceae</taxon>
        <taxon>Cyclobacterium</taxon>
    </lineage>
</organism>
<feature type="signal peptide" evidence="1">
    <location>
        <begin position="1"/>
        <end position="20"/>
    </location>
</feature>
<protein>
    <submittedName>
        <fullName evidence="2">GumN family protein</fullName>
    </submittedName>
</protein>
<dbReference type="InterPro" id="IPR002816">
    <property type="entry name" value="TraB/PrgY/GumN_fam"/>
</dbReference>
<dbReference type="STRING" id="880070.Cycma_0962"/>
<dbReference type="AlphaFoldDB" id="G0IUH1"/>
<gene>
    <name evidence="2" type="ordered locus">Cycma_0962</name>
</gene>
<dbReference type="KEGG" id="cmr:Cycma_0962"/>
<dbReference type="CDD" id="cd14789">
    <property type="entry name" value="Tiki"/>
    <property type="match status" value="1"/>
</dbReference>
<evidence type="ECO:0000256" key="1">
    <source>
        <dbReference type="SAM" id="SignalP"/>
    </source>
</evidence>
<dbReference type="Pfam" id="PF01963">
    <property type="entry name" value="TraB_PrgY_gumN"/>
    <property type="match status" value="1"/>
</dbReference>
<keyword evidence="1" id="KW-0732">Signal</keyword>
<dbReference type="eggNOG" id="COG3735">
    <property type="taxonomic scope" value="Bacteria"/>
</dbReference>
<evidence type="ECO:0000313" key="3">
    <source>
        <dbReference type="Proteomes" id="UP000001635"/>
    </source>
</evidence>
<dbReference type="HOGENOM" id="CLU_057525_1_1_10"/>
<evidence type="ECO:0000313" key="2">
    <source>
        <dbReference type="EMBL" id="AEL24734.1"/>
    </source>
</evidence>
<dbReference type="OrthoDB" id="9798714at2"/>